<dbReference type="CDD" id="cd06911">
    <property type="entry name" value="VirB9_CagX_TrbG"/>
    <property type="match status" value="1"/>
</dbReference>
<keyword evidence="2 3" id="KW-0732">Signal</keyword>
<feature type="chain" id="PRO_5031523892" evidence="3">
    <location>
        <begin position="22"/>
        <end position="306"/>
    </location>
</feature>
<gene>
    <name evidence="4" type="primary">trbG</name>
    <name evidence="4" type="ORF">H4C44_21010</name>
</gene>
<name>A0A7W2JMF5_9PSED</name>
<dbReference type="AlphaFoldDB" id="A0A7W2JMF5"/>
<proteinExistence type="inferred from homology"/>
<dbReference type="EMBL" id="JACGCU010000045">
    <property type="protein sequence ID" value="MBA6061645.1"/>
    <property type="molecule type" value="Genomic_DNA"/>
</dbReference>
<reference evidence="4 5" key="1">
    <citation type="submission" date="2020-07" db="EMBL/GenBank/DDBJ databases">
        <title>Diversity of carbapenemase encoding genes among Pseudomonas putida group clinical isolates in a tertiary Brazilian hospital.</title>
        <authorList>
            <person name="Alberto-Lei F."/>
            <person name="Nodari C.S."/>
            <person name="Streling A.P."/>
            <person name="Paulino J.T."/>
            <person name="Bessa-Neto F.O."/>
            <person name="Cayo R."/>
            <person name="Gales A.C."/>
        </authorList>
    </citation>
    <scope>NUCLEOTIDE SEQUENCE [LARGE SCALE GENOMIC DNA]</scope>
    <source>
        <strain evidence="4 5">14535</strain>
    </source>
</reference>
<protein>
    <submittedName>
        <fullName evidence="4">P-type conjugative transfer protein TrbG</fullName>
    </submittedName>
</protein>
<dbReference type="InterPro" id="IPR010258">
    <property type="entry name" value="Conjugal_tfr_TrbG/VirB9/CagX"/>
</dbReference>
<dbReference type="NCBIfam" id="TIGR02775">
    <property type="entry name" value="TrbG_Ti"/>
    <property type="match status" value="1"/>
</dbReference>
<evidence type="ECO:0000256" key="1">
    <source>
        <dbReference type="ARBA" id="ARBA00006135"/>
    </source>
</evidence>
<dbReference type="Proteomes" id="UP000556620">
    <property type="component" value="Unassembled WGS sequence"/>
</dbReference>
<evidence type="ECO:0000313" key="4">
    <source>
        <dbReference type="EMBL" id="MBA6061645.1"/>
    </source>
</evidence>
<evidence type="ECO:0000256" key="2">
    <source>
        <dbReference type="ARBA" id="ARBA00022729"/>
    </source>
</evidence>
<dbReference type="InterPro" id="IPR033645">
    <property type="entry name" value="VirB9/CagX/TrbG_C"/>
</dbReference>
<dbReference type="InterPro" id="IPR038161">
    <property type="entry name" value="VirB9/CagX/TrbG_C_sf"/>
</dbReference>
<comment type="similarity">
    <text evidence="1">Belongs to the TrbG/VirB9 family.</text>
</comment>
<accession>A0A7W2JMF5</accession>
<evidence type="ECO:0000313" key="5">
    <source>
        <dbReference type="Proteomes" id="UP000556620"/>
    </source>
</evidence>
<dbReference type="Gene3D" id="2.60.40.2500">
    <property type="match status" value="1"/>
</dbReference>
<sequence length="306" mass="33086">MKKTQWMAGLAVAAFAVPVFAQDVPALATSPQGEALPPIPMFAPDSVTLSAKEAEGVRLAKQWMAHPDRPVRGADGSVKYLFGATQPTLVCAPLEPCNIVLQAGEVVNDIHVGDKPRWIITPATMGAGATEATVLVVKPKDVGLQSSVTVTTDRRLYSIKLVSKQKEWMPFLSFDYPDDMERAWAAYRERHAKQTYSNTMPTGQNLANLDFGFKVGGDSPSWKPVRVYTDGSKTYIQFPSANFGGEAPALVAKGEGGWFSKAPTKLINYRPIGDRYVVDKVIDKAALIVGVGSDQTEVTITRTGGK</sequence>
<comment type="caution">
    <text evidence="4">The sequence shown here is derived from an EMBL/GenBank/DDBJ whole genome shotgun (WGS) entry which is preliminary data.</text>
</comment>
<evidence type="ECO:0000256" key="3">
    <source>
        <dbReference type="SAM" id="SignalP"/>
    </source>
</evidence>
<organism evidence="4 5">
    <name type="scientific">Pseudomonas juntendi</name>
    <dbReference type="NCBI Taxonomy" id="2666183"/>
    <lineage>
        <taxon>Bacteria</taxon>
        <taxon>Pseudomonadati</taxon>
        <taxon>Pseudomonadota</taxon>
        <taxon>Gammaproteobacteria</taxon>
        <taxon>Pseudomonadales</taxon>
        <taxon>Pseudomonadaceae</taxon>
        <taxon>Pseudomonas</taxon>
    </lineage>
</organism>
<feature type="signal peptide" evidence="3">
    <location>
        <begin position="1"/>
        <end position="21"/>
    </location>
</feature>
<dbReference type="Pfam" id="PF03524">
    <property type="entry name" value="CagX"/>
    <property type="match status" value="1"/>
</dbReference>
<dbReference type="InterPro" id="IPR014142">
    <property type="entry name" value="TrbG_Ti"/>
</dbReference>